<sequence length="79" mass="8893">MVTDAANTALSFSLFYQQPSIIHLPAFSNIELGGDKLYSLFSFTTSFKELQTEITQILENPTPPPKKEKIANFLQEDLL</sequence>
<keyword evidence="2" id="KW-1185">Reference proteome</keyword>
<dbReference type="Proteomes" id="UP000029920">
    <property type="component" value="Unassembled WGS sequence"/>
</dbReference>
<accession>A0A4U8UFW4</accession>
<evidence type="ECO:0000313" key="2">
    <source>
        <dbReference type="Proteomes" id="UP000029920"/>
    </source>
</evidence>
<reference evidence="1 2" key="1">
    <citation type="journal article" date="2014" name="Genome Announc.">
        <title>Draft genome sequences of eight enterohepatic helicobacter species isolated from both laboratory and wild rodents.</title>
        <authorList>
            <person name="Sheh A."/>
            <person name="Shen Z."/>
            <person name="Fox J.G."/>
        </authorList>
    </citation>
    <scope>NUCLEOTIDE SEQUENCE [LARGE SCALE GENOMIC DNA]</scope>
    <source>
        <strain evidence="1 2">MIT-03-7007</strain>
    </source>
</reference>
<dbReference type="AlphaFoldDB" id="A0A4U8UFW4"/>
<protein>
    <submittedName>
        <fullName evidence="1">Uncharacterized protein</fullName>
    </submittedName>
</protein>
<name>A0A4U8UFW4_9HELI</name>
<proteinExistence type="predicted"/>
<organism evidence="1 2">
    <name type="scientific">Helicobacter apodemus</name>
    <dbReference type="NCBI Taxonomy" id="135569"/>
    <lineage>
        <taxon>Bacteria</taxon>
        <taxon>Pseudomonadati</taxon>
        <taxon>Campylobacterota</taxon>
        <taxon>Epsilonproteobacteria</taxon>
        <taxon>Campylobacterales</taxon>
        <taxon>Helicobacteraceae</taxon>
        <taxon>Helicobacter</taxon>
    </lineage>
</organism>
<gene>
    <name evidence="1" type="ORF">LS72_002560</name>
</gene>
<evidence type="ECO:0000313" key="1">
    <source>
        <dbReference type="EMBL" id="TLE16525.1"/>
    </source>
</evidence>
<dbReference type="EMBL" id="JRPC02000005">
    <property type="protein sequence ID" value="TLE16525.1"/>
    <property type="molecule type" value="Genomic_DNA"/>
</dbReference>
<dbReference type="RefSeq" id="WP_034554025.1">
    <property type="nucleotide sequence ID" value="NZ_JRPC02000005.1"/>
</dbReference>
<comment type="caution">
    <text evidence="1">The sequence shown here is derived from an EMBL/GenBank/DDBJ whole genome shotgun (WGS) entry which is preliminary data.</text>
</comment>